<dbReference type="SUPFAM" id="SSF160246">
    <property type="entry name" value="EspE N-terminal domain-like"/>
    <property type="match status" value="1"/>
</dbReference>
<dbReference type="InterPro" id="IPR027417">
    <property type="entry name" value="P-loop_NTPase"/>
</dbReference>
<dbReference type="GO" id="GO:0005886">
    <property type="term" value="C:plasma membrane"/>
    <property type="evidence" value="ECO:0007669"/>
    <property type="project" value="TreeGrafter"/>
</dbReference>
<evidence type="ECO:0000256" key="2">
    <source>
        <dbReference type="ARBA" id="ARBA00022741"/>
    </source>
</evidence>
<dbReference type="AlphaFoldDB" id="A0A857DPM7"/>
<organism evidence="5 6">
    <name type="scientific">Dehalobacter restrictus</name>
    <dbReference type="NCBI Taxonomy" id="55583"/>
    <lineage>
        <taxon>Bacteria</taxon>
        <taxon>Bacillati</taxon>
        <taxon>Bacillota</taxon>
        <taxon>Clostridia</taxon>
        <taxon>Eubacteriales</taxon>
        <taxon>Desulfitobacteriaceae</taxon>
        <taxon>Dehalobacter</taxon>
    </lineage>
</organism>
<dbReference type="GO" id="GO:0016887">
    <property type="term" value="F:ATP hydrolysis activity"/>
    <property type="evidence" value="ECO:0007669"/>
    <property type="project" value="TreeGrafter"/>
</dbReference>
<dbReference type="Gene3D" id="3.30.450.90">
    <property type="match status" value="1"/>
</dbReference>
<feature type="domain" description="Bacterial type II secretion system protein E" evidence="4">
    <location>
        <begin position="384"/>
        <end position="398"/>
    </location>
</feature>
<dbReference type="InterPro" id="IPR037257">
    <property type="entry name" value="T2SS_E_N_sf"/>
</dbReference>
<dbReference type="SMART" id="SM00382">
    <property type="entry name" value="AAA"/>
    <property type="match status" value="1"/>
</dbReference>
<dbReference type="InterPro" id="IPR007831">
    <property type="entry name" value="T2SS_GspE_N"/>
</dbReference>
<dbReference type="Proteomes" id="UP000430508">
    <property type="component" value="Chromosome"/>
</dbReference>
<dbReference type="Pfam" id="PF05157">
    <property type="entry name" value="MshEN"/>
    <property type="match status" value="1"/>
</dbReference>
<dbReference type="InterPro" id="IPR001482">
    <property type="entry name" value="T2SS/T4SS_dom"/>
</dbReference>
<protein>
    <submittedName>
        <fullName evidence="5">Type II/IV secretion system protein</fullName>
    </submittedName>
</protein>
<dbReference type="FunFam" id="3.40.50.300:FF:000398">
    <property type="entry name" value="Type IV pilus assembly ATPase PilB"/>
    <property type="match status" value="1"/>
</dbReference>
<dbReference type="PANTHER" id="PTHR30258">
    <property type="entry name" value="TYPE II SECRETION SYSTEM PROTEIN GSPE-RELATED"/>
    <property type="match status" value="1"/>
</dbReference>
<dbReference type="Gene3D" id="3.30.300.160">
    <property type="entry name" value="Type II secretion system, protein E, N-terminal domain"/>
    <property type="match status" value="1"/>
</dbReference>
<dbReference type="SUPFAM" id="SSF52540">
    <property type="entry name" value="P-loop containing nucleoside triphosphate hydrolases"/>
    <property type="match status" value="1"/>
</dbReference>
<reference evidence="5 6" key="1">
    <citation type="submission" date="2019-12" db="EMBL/GenBank/DDBJ databases">
        <title>Sequence classification of anaerobic respiratory reductive dehalogenases: First we see many, then we see few.</title>
        <authorList>
            <person name="Molenda O."/>
            <person name="Puentes Jacome L.A."/>
            <person name="Cao X."/>
            <person name="Nesbo C.L."/>
            <person name="Tang S."/>
            <person name="Morson N."/>
            <person name="Patron J."/>
            <person name="Lomheim L."/>
            <person name="Wishart D.S."/>
            <person name="Edwards E.A."/>
        </authorList>
    </citation>
    <scope>NUCLEOTIDE SEQUENCE [LARGE SCALE GENOMIC DNA]</scope>
    <source>
        <strain evidence="5 6">12DCA</strain>
    </source>
</reference>
<proteinExistence type="inferred from homology"/>
<keyword evidence="3" id="KW-0067">ATP-binding</keyword>
<dbReference type="GO" id="GO:0005524">
    <property type="term" value="F:ATP binding"/>
    <property type="evidence" value="ECO:0007669"/>
    <property type="project" value="UniProtKB-KW"/>
</dbReference>
<dbReference type="Gene3D" id="3.40.50.300">
    <property type="entry name" value="P-loop containing nucleotide triphosphate hydrolases"/>
    <property type="match status" value="1"/>
</dbReference>
<dbReference type="PROSITE" id="PS00662">
    <property type="entry name" value="T2SP_E"/>
    <property type="match status" value="1"/>
</dbReference>
<dbReference type="CDD" id="cd01129">
    <property type="entry name" value="PulE-GspE-like"/>
    <property type="match status" value="1"/>
</dbReference>
<comment type="similarity">
    <text evidence="1">Belongs to the GSP E family.</text>
</comment>
<accession>A0A857DPM7</accession>
<evidence type="ECO:0000256" key="3">
    <source>
        <dbReference type="ARBA" id="ARBA00022840"/>
    </source>
</evidence>
<gene>
    <name evidence="5" type="ORF">GQ588_06775</name>
</gene>
<dbReference type="Pfam" id="PF00437">
    <property type="entry name" value="T2SSE"/>
    <property type="match status" value="1"/>
</dbReference>
<dbReference type="InterPro" id="IPR003593">
    <property type="entry name" value="AAA+_ATPase"/>
</dbReference>
<evidence type="ECO:0000256" key="1">
    <source>
        <dbReference type="ARBA" id="ARBA00006611"/>
    </source>
</evidence>
<dbReference type="RefSeq" id="WP_019225809.1">
    <property type="nucleotide sequence ID" value="NZ_CP046996.1"/>
</dbReference>
<dbReference type="EMBL" id="CP046996">
    <property type="protein sequence ID" value="QHA01896.1"/>
    <property type="molecule type" value="Genomic_DNA"/>
</dbReference>
<evidence type="ECO:0000313" key="6">
    <source>
        <dbReference type="Proteomes" id="UP000430508"/>
    </source>
</evidence>
<name>A0A857DPM7_9FIRM</name>
<evidence type="ECO:0000313" key="5">
    <source>
        <dbReference type="EMBL" id="QHA01896.1"/>
    </source>
</evidence>
<keyword evidence="2" id="KW-0547">Nucleotide-binding</keyword>
<dbReference type="PANTHER" id="PTHR30258:SF29">
    <property type="entry name" value="MSHA PILUS ASSEMBLY ATPASE MSHE"/>
    <property type="match status" value="1"/>
</dbReference>
<evidence type="ECO:0000259" key="4">
    <source>
        <dbReference type="PROSITE" id="PS00662"/>
    </source>
</evidence>
<sequence>MIDQSKPGFWKDFVLKELYVYARENKVLISNADEIATQLALLDQGAKLEELLAAYLAEEEILEFKSRISGINMISLAERPVNVSAAKLVSEELARKYTLIPIAAQNQRIIIAMADPTDRTALDDVMLFTGYQVDPLLASAEEIKIAIRECFTLERSTGEHAVLNPNESVSWKIEENINAQETPVVSLVDSLFRQAVIEKASDIHWEPIETGFSVKFRIDGLLMVKENLPKDLSRSVTARLKVMSGLDITQRRLPQDGRIMLDISDKKIDVRVSTFPTVYGEKVVTRILDEKTARLSLEELGMREDVEYQIRKLIRQPHGLILISGPTGSGKTTTLYALIRELQSETINMVSIEDPVEYRLPGVSQAQVNAGIGLDFASGLRSILRQDPDVIMVGEIRDRETAKIATAAAMTGHLVLSTVHTNTAAEALTRLLDMDIDAYMVASAVCGVLAQRLVRRLCLNCRKLKPVLAEEKQIFHGEALSAIYEPAGCSKCHGTGYNGRIGIHEYLPYNQEIKELILQKGSAASLEKVSEKSGMLTLKEDALRKVAAGITSLEEIMRLWAEI</sequence>